<feature type="signal peptide" evidence="7">
    <location>
        <begin position="1"/>
        <end position="38"/>
    </location>
</feature>
<feature type="domain" description="Thiol:disulfide interchange protein DsbD N-terminal" evidence="9">
    <location>
        <begin position="59"/>
        <end position="167"/>
    </location>
</feature>
<protein>
    <recommendedName>
        <fullName evidence="12">Copper resistance protein</fullName>
    </recommendedName>
</protein>
<feature type="transmembrane region" description="Helical" evidence="6">
    <location>
        <begin position="398"/>
        <end position="419"/>
    </location>
</feature>
<reference evidence="10 11" key="2">
    <citation type="journal article" date="2016" name="Genome Announc.">
        <title>Complete Genome Sequence of a Strain of Azospirillum thiophilum Isolated from a Sulfide Spring.</title>
        <authorList>
            <person name="Fomenkov A."/>
            <person name="Vincze T."/>
            <person name="Grabovich M."/>
            <person name="Anton B.P."/>
            <person name="Dubinina G."/>
            <person name="Orlova M."/>
            <person name="Belousova E."/>
            <person name="Roberts R.J."/>
        </authorList>
    </citation>
    <scope>NUCLEOTIDE SEQUENCE [LARGE SCALE GENOMIC DNA]</scope>
    <source>
        <strain evidence="10 11">BV-S</strain>
    </source>
</reference>
<dbReference type="Pfam" id="PF11412">
    <property type="entry name" value="DsbD_N"/>
    <property type="match status" value="1"/>
</dbReference>
<feature type="transmembrane region" description="Helical" evidence="6">
    <location>
        <begin position="313"/>
        <end position="337"/>
    </location>
</feature>
<keyword evidence="11" id="KW-1185">Reference proteome</keyword>
<keyword evidence="5 6" id="KW-0472">Membrane</keyword>
<dbReference type="GO" id="GO:0015035">
    <property type="term" value="F:protein-disulfide reductase activity"/>
    <property type="evidence" value="ECO:0007669"/>
    <property type="project" value="TreeGrafter"/>
</dbReference>
<sequence>MIPILNGCRRPAAFARAIAGVGFVAALAVLATPGAAAAATGPVSGDATSDARLVSAVDAAGDRTTVPAGLQLQLKVGWKTYWRSPGDAGLPPRMDWSGSANVKSVAVRWPVPHRFSTLGIETLGYKGDIVLPLTVTVERPGEPVTLHGRIDLLVCSDICVPVTHDLRLDLPAGPAAPDADAATLIGRFDAQVPRLRGVGEAGAGGLTVDGVAADPVQGTLTLRLSSSALPLTAPEAYVEGGDGTFGTPDVALEDGGRAAVLTIPVASAPGSAPLAGKPLTITAVDRTAGGGTRAVETALTVTAAAPDGGLADLVPMLAVALLGGLILNLMPCVLPVLSLKLMTVIGQQGLERRRVRHGFLATAAGAIAAMLVLGGMLAATRMAGGLVGWGMQFQQPVFIAAMAALLLVFAANLAGAFEFRLPSAAMSVLGQAGGNGPAGHFAMGAFATLLATPCSAPFLGTAVGFALARGPLEILAVFGALGIGLAAPYLMVAALPGTIRLLPRPGRWMGVLRRLLAVALGGTAVWLLTVLAAQTSMAVAGIVAATAMAAVAALAAAFVGSLRGGDRSRRAAGPVAVLLLLASAGMPSLLSRTAEPGEATPSISPSARWQKFDEADIAPLVAQGRTVFVDVTADWCVTCIVNKRLVLDRDPVAGALSDGPVVTMKADMTSPNDAIMAYLAQHGRYGIPYNMVYGPGAPRGIALPELLSSNAVLDALGQAGAGS</sequence>
<comment type="subcellular location">
    <subcellularLocation>
        <location evidence="1">Membrane</location>
        <topology evidence="1">Multi-pass membrane protein</topology>
    </subcellularLocation>
</comment>
<dbReference type="GO" id="GO:0017004">
    <property type="term" value="P:cytochrome complex assembly"/>
    <property type="evidence" value="ECO:0007669"/>
    <property type="project" value="UniProtKB-KW"/>
</dbReference>
<dbReference type="InterPro" id="IPR028250">
    <property type="entry name" value="DsbDN"/>
</dbReference>
<dbReference type="PANTHER" id="PTHR32234:SF3">
    <property type="entry name" value="SUPPRESSION OF COPPER SENSITIVITY PROTEIN"/>
    <property type="match status" value="1"/>
</dbReference>
<dbReference type="SUPFAM" id="SSF52833">
    <property type="entry name" value="Thioredoxin-like"/>
    <property type="match status" value="1"/>
</dbReference>
<evidence type="ECO:0000259" key="9">
    <source>
        <dbReference type="Pfam" id="PF11412"/>
    </source>
</evidence>
<feature type="transmembrane region" description="Helical" evidence="6">
    <location>
        <begin position="539"/>
        <end position="559"/>
    </location>
</feature>
<name>A0AAC8W2Q8_9PROT</name>
<evidence type="ECO:0008006" key="12">
    <source>
        <dbReference type="Google" id="ProtNLM"/>
    </source>
</evidence>
<accession>A0AAC8W2Q8</accession>
<keyword evidence="3" id="KW-0201">Cytochrome c-type biogenesis</keyword>
<feature type="transmembrane region" description="Helical" evidence="6">
    <location>
        <begin position="571"/>
        <end position="590"/>
    </location>
</feature>
<evidence type="ECO:0000256" key="4">
    <source>
        <dbReference type="ARBA" id="ARBA00022989"/>
    </source>
</evidence>
<dbReference type="CDD" id="cd02953">
    <property type="entry name" value="DsbDgamma"/>
    <property type="match status" value="1"/>
</dbReference>
<feature type="domain" description="Cytochrome C biogenesis protein transmembrane" evidence="8">
    <location>
        <begin position="316"/>
        <end position="529"/>
    </location>
</feature>
<dbReference type="GO" id="GO:0045454">
    <property type="term" value="P:cell redox homeostasis"/>
    <property type="evidence" value="ECO:0007669"/>
    <property type="project" value="TreeGrafter"/>
</dbReference>
<evidence type="ECO:0000256" key="3">
    <source>
        <dbReference type="ARBA" id="ARBA00022748"/>
    </source>
</evidence>
<dbReference type="Pfam" id="PF02683">
    <property type="entry name" value="DsbD_TM"/>
    <property type="match status" value="1"/>
</dbReference>
<feature type="chain" id="PRO_5042166493" description="Copper resistance protein" evidence="7">
    <location>
        <begin position="39"/>
        <end position="723"/>
    </location>
</feature>
<organism evidence="10 11">
    <name type="scientific">Azospirillum thiophilum</name>
    <dbReference type="NCBI Taxonomy" id="528244"/>
    <lineage>
        <taxon>Bacteria</taxon>
        <taxon>Pseudomonadati</taxon>
        <taxon>Pseudomonadota</taxon>
        <taxon>Alphaproteobacteria</taxon>
        <taxon>Rhodospirillales</taxon>
        <taxon>Azospirillaceae</taxon>
        <taxon>Azospirillum</taxon>
    </lineage>
</organism>
<dbReference type="Gene3D" id="3.40.30.10">
    <property type="entry name" value="Glutaredoxin"/>
    <property type="match status" value="1"/>
</dbReference>
<dbReference type="PANTHER" id="PTHR32234">
    <property type="entry name" value="THIOL:DISULFIDE INTERCHANGE PROTEIN DSBD"/>
    <property type="match status" value="1"/>
</dbReference>
<evidence type="ECO:0000259" key="8">
    <source>
        <dbReference type="Pfam" id="PF02683"/>
    </source>
</evidence>
<keyword evidence="4 6" id="KW-1133">Transmembrane helix</keyword>
<dbReference type="KEGG" id="ati:AL072_21780"/>
<proteinExistence type="predicted"/>
<dbReference type="InterPro" id="IPR036249">
    <property type="entry name" value="Thioredoxin-like_sf"/>
</dbReference>
<feature type="transmembrane region" description="Helical" evidence="6">
    <location>
        <begin position="474"/>
        <end position="495"/>
    </location>
</feature>
<dbReference type="InterPro" id="IPR035671">
    <property type="entry name" value="DsbD_gamma"/>
</dbReference>
<feature type="transmembrane region" description="Helical" evidence="6">
    <location>
        <begin position="358"/>
        <end position="378"/>
    </location>
</feature>
<dbReference type="RefSeq" id="WP_045584286.1">
    <property type="nucleotide sequence ID" value="NZ_CP012403.1"/>
</dbReference>
<evidence type="ECO:0000313" key="11">
    <source>
        <dbReference type="Proteomes" id="UP000069935"/>
    </source>
</evidence>
<feature type="transmembrane region" description="Helical" evidence="6">
    <location>
        <begin position="440"/>
        <end position="468"/>
    </location>
</feature>
<keyword evidence="7" id="KW-0732">Signal</keyword>
<evidence type="ECO:0000256" key="5">
    <source>
        <dbReference type="ARBA" id="ARBA00023136"/>
    </source>
</evidence>
<dbReference type="EMBL" id="CP012403">
    <property type="protein sequence ID" value="ALG73876.1"/>
    <property type="molecule type" value="Genomic_DNA"/>
</dbReference>
<dbReference type="AlphaFoldDB" id="A0AAC8W2Q8"/>
<dbReference type="GO" id="GO:0016020">
    <property type="term" value="C:membrane"/>
    <property type="evidence" value="ECO:0007669"/>
    <property type="project" value="UniProtKB-SubCell"/>
</dbReference>
<feature type="transmembrane region" description="Helical" evidence="6">
    <location>
        <begin position="515"/>
        <end position="533"/>
    </location>
</feature>
<evidence type="ECO:0000256" key="2">
    <source>
        <dbReference type="ARBA" id="ARBA00022692"/>
    </source>
</evidence>
<dbReference type="Pfam" id="PF13899">
    <property type="entry name" value="Thioredoxin_7"/>
    <property type="match status" value="1"/>
</dbReference>
<dbReference type="Proteomes" id="UP000069935">
    <property type="component" value="Chromosome 3"/>
</dbReference>
<gene>
    <name evidence="10" type="ORF">AL072_21780</name>
</gene>
<evidence type="ECO:0000256" key="1">
    <source>
        <dbReference type="ARBA" id="ARBA00004141"/>
    </source>
</evidence>
<reference evidence="11" key="1">
    <citation type="submission" date="2015-12" db="EMBL/GenBank/DDBJ databases">
        <title>Complete Genome Sequence of Azospirillum thiophilum BV-S.</title>
        <authorList>
            <person name="Fomenkov A."/>
            <person name="Vincze T."/>
            <person name="Grabovich M."/>
            <person name="Dubinina G."/>
            <person name="Orlova M."/>
            <person name="Belousova E."/>
            <person name="Roberts R.J."/>
        </authorList>
    </citation>
    <scope>NUCLEOTIDE SEQUENCE [LARGE SCALE GENOMIC DNA]</scope>
    <source>
        <strain evidence="11">BV-S</strain>
    </source>
</reference>
<evidence type="ECO:0000256" key="7">
    <source>
        <dbReference type="SAM" id="SignalP"/>
    </source>
</evidence>
<keyword evidence="2 6" id="KW-0812">Transmembrane</keyword>
<dbReference type="InterPro" id="IPR003834">
    <property type="entry name" value="Cyt_c_assmbl_TM_dom"/>
</dbReference>
<evidence type="ECO:0000256" key="6">
    <source>
        <dbReference type="SAM" id="Phobius"/>
    </source>
</evidence>
<evidence type="ECO:0000313" key="10">
    <source>
        <dbReference type="EMBL" id="ALG73876.1"/>
    </source>
</evidence>